<accession>A1T1Z7</accession>
<feature type="domain" description="HTH luxR-type" evidence="4">
    <location>
        <begin position="327"/>
        <end position="392"/>
    </location>
</feature>
<dbReference type="PROSITE" id="PS50043">
    <property type="entry name" value="HTH_LUXR_2"/>
    <property type="match status" value="1"/>
</dbReference>
<dbReference type="SUPFAM" id="SSF46894">
    <property type="entry name" value="C-terminal effector domain of the bipartite response regulators"/>
    <property type="match status" value="1"/>
</dbReference>
<protein>
    <submittedName>
        <fullName evidence="5">Response regulator receiver protein</fullName>
    </submittedName>
</protein>
<dbReference type="GO" id="GO:0003677">
    <property type="term" value="F:DNA binding"/>
    <property type="evidence" value="ECO:0007669"/>
    <property type="project" value="UniProtKB-KW"/>
</dbReference>
<dbReference type="HOGENOM" id="CLU_053495_1_0_11"/>
<dbReference type="SUPFAM" id="SSF55781">
    <property type="entry name" value="GAF domain-like"/>
    <property type="match status" value="1"/>
</dbReference>
<keyword evidence="2" id="KW-0238">DNA-binding</keyword>
<dbReference type="InterPro" id="IPR036388">
    <property type="entry name" value="WH-like_DNA-bd_sf"/>
</dbReference>
<dbReference type="GO" id="GO:0006355">
    <property type="term" value="P:regulation of DNA-templated transcription"/>
    <property type="evidence" value="ECO:0007669"/>
    <property type="project" value="InterPro"/>
</dbReference>
<dbReference type="PANTHER" id="PTHR44688">
    <property type="entry name" value="DNA-BINDING TRANSCRIPTIONAL ACTIVATOR DEVR_DOSR"/>
    <property type="match status" value="1"/>
</dbReference>
<keyword evidence="1" id="KW-0805">Transcription regulation</keyword>
<dbReference type="STRING" id="350058.Mvan_0349"/>
<evidence type="ECO:0000256" key="2">
    <source>
        <dbReference type="ARBA" id="ARBA00023125"/>
    </source>
</evidence>
<dbReference type="InterPro" id="IPR003018">
    <property type="entry name" value="GAF"/>
</dbReference>
<dbReference type="Gene3D" id="1.10.10.10">
    <property type="entry name" value="Winged helix-like DNA-binding domain superfamily/Winged helix DNA-binding domain"/>
    <property type="match status" value="1"/>
</dbReference>
<dbReference type="Proteomes" id="UP000009159">
    <property type="component" value="Chromosome"/>
</dbReference>
<dbReference type="Pfam" id="PF00196">
    <property type="entry name" value="GerE"/>
    <property type="match status" value="1"/>
</dbReference>
<evidence type="ECO:0000256" key="3">
    <source>
        <dbReference type="ARBA" id="ARBA00023163"/>
    </source>
</evidence>
<evidence type="ECO:0000259" key="4">
    <source>
        <dbReference type="PROSITE" id="PS50043"/>
    </source>
</evidence>
<organism evidence="5 6">
    <name type="scientific">Mycolicibacterium vanbaalenii (strain DSM 7251 / JCM 13017 / BCRC 16820 / KCTC 9966 / NRRL B-24157 / PYR-1)</name>
    <name type="common">Mycobacterium vanbaalenii</name>
    <dbReference type="NCBI Taxonomy" id="350058"/>
    <lineage>
        <taxon>Bacteria</taxon>
        <taxon>Bacillati</taxon>
        <taxon>Actinomycetota</taxon>
        <taxon>Actinomycetes</taxon>
        <taxon>Mycobacteriales</taxon>
        <taxon>Mycobacteriaceae</taxon>
        <taxon>Mycolicibacterium</taxon>
    </lineage>
</organism>
<dbReference type="InterPro" id="IPR016032">
    <property type="entry name" value="Sig_transdc_resp-reg_C-effctor"/>
</dbReference>
<dbReference type="Gene3D" id="3.30.450.40">
    <property type="match status" value="1"/>
</dbReference>
<dbReference type="CDD" id="cd06170">
    <property type="entry name" value="LuxR_C_like"/>
    <property type="match status" value="1"/>
</dbReference>
<keyword evidence="6" id="KW-1185">Reference proteome</keyword>
<dbReference type="InterPro" id="IPR000792">
    <property type="entry name" value="Tscrpt_reg_LuxR_C"/>
</dbReference>
<dbReference type="PRINTS" id="PR00038">
    <property type="entry name" value="HTHLUXR"/>
</dbReference>
<sequence length="392" mass="43525">MSVSMISDSARTAAGARPGGEWWAREIELVDQLRGLRERAARELRGAVTLPAVEWDVPGRSAEAISALTHLCIDSLRRLSGGEVERAQRLCDLVLDLQRLAMDWYLHDTAMRSQRLAECAAGLSRLRGVPSSAALLDNACQELVLRCGFHRAVLSKVESHGWKPLMLHDRSADAGDSWFSDWINQTVPLVRDAPEAEMMSRRRPSLVHDTDTAPVYRPLIVHAGRSRSYVVAPVLHGRDVVGFLHTDHHPLARRVDEADREVAWVFADGFSHLYERAVLLERLRAQRESVRELFFGAVDRIDELCESGLDTPRGAEADRCGDTDGQTGRPPVTLTEREADVFDLMVTGASNQEIADRLVITEGTVKSHVKHILRKYGAVNRAQAIAWALNGG</sequence>
<gene>
    <name evidence="5" type="ordered locus">Mvan_0349</name>
</gene>
<reference evidence="5" key="1">
    <citation type="submission" date="2006-12" db="EMBL/GenBank/DDBJ databases">
        <title>Complete sequence of Mycobacterium vanbaalenii PYR-1.</title>
        <authorList>
            <consortium name="US DOE Joint Genome Institute"/>
            <person name="Copeland A."/>
            <person name="Lucas S."/>
            <person name="Lapidus A."/>
            <person name="Barry K."/>
            <person name="Detter J.C."/>
            <person name="Glavina del Rio T."/>
            <person name="Hammon N."/>
            <person name="Israni S."/>
            <person name="Dalin E."/>
            <person name="Tice H."/>
            <person name="Pitluck S."/>
            <person name="Singan V."/>
            <person name="Schmutz J."/>
            <person name="Larimer F."/>
            <person name="Land M."/>
            <person name="Hauser L."/>
            <person name="Kyrpides N."/>
            <person name="Anderson I.J."/>
            <person name="Miller C."/>
            <person name="Richardson P."/>
        </authorList>
    </citation>
    <scope>NUCLEOTIDE SEQUENCE [LARGE SCALE GENOMIC DNA]</scope>
    <source>
        <strain evidence="5">PYR-1</strain>
    </source>
</reference>
<dbReference type="KEGG" id="mva:Mvan_0349"/>
<keyword evidence="3" id="KW-0804">Transcription</keyword>
<dbReference type="RefSeq" id="WP_011777670.1">
    <property type="nucleotide sequence ID" value="NC_008726.1"/>
</dbReference>
<dbReference type="PANTHER" id="PTHR44688:SF25">
    <property type="entry name" value="HTH LUXR-TYPE DOMAIN-CONTAINING PROTEIN"/>
    <property type="match status" value="1"/>
</dbReference>
<dbReference type="eggNOG" id="COG2197">
    <property type="taxonomic scope" value="Bacteria"/>
</dbReference>
<dbReference type="PROSITE" id="PS00622">
    <property type="entry name" value="HTH_LUXR_1"/>
    <property type="match status" value="1"/>
</dbReference>
<evidence type="ECO:0000313" key="6">
    <source>
        <dbReference type="Proteomes" id="UP000009159"/>
    </source>
</evidence>
<dbReference type="InterPro" id="IPR029016">
    <property type="entry name" value="GAF-like_dom_sf"/>
</dbReference>
<proteinExistence type="predicted"/>
<evidence type="ECO:0000256" key="1">
    <source>
        <dbReference type="ARBA" id="ARBA00023015"/>
    </source>
</evidence>
<evidence type="ECO:0000313" key="5">
    <source>
        <dbReference type="EMBL" id="ABM11197.1"/>
    </source>
</evidence>
<dbReference type="Pfam" id="PF01590">
    <property type="entry name" value="GAF"/>
    <property type="match status" value="1"/>
</dbReference>
<dbReference type="EMBL" id="CP000511">
    <property type="protein sequence ID" value="ABM11197.1"/>
    <property type="molecule type" value="Genomic_DNA"/>
</dbReference>
<dbReference type="SMART" id="SM00421">
    <property type="entry name" value="HTH_LUXR"/>
    <property type="match status" value="1"/>
</dbReference>
<name>A1T1Z7_MYCVP</name>
<dbReference type="AlphaFoldDB" id="A1T1Z7"/>